<dbReference type="EMBL" id="ABCA03000043">
    <property type="protein sequence ID" value="EDS01037.1"/>
    <property type="molecule type" value="Genomic_DNA"/>
</dbReference>
<feature type="region of interest" description="Disordered" evidence="1">
    <location>
        <begin position="1"/>
        <end position="39"/>
    </location>
</feature>
<protein>
    <submittedName>
        <fullName evidence="2">Uncharacterized protein</fullName>
    </submittedName>
</protein>
<evidence type="ECO:0000313" key="3">
    <source>
        <dbReference type="Proteomes" id="UP000005326"/>
    </source>
</evidence>
<gene>
    <name evidence="2" type="ORF">EUBSIR_01133</name>
</gene>
<comment type="caution">
    <text evidence="2">The sequence shown here is derived from an EMBL/GenBank/DDBJ whole genome shotgun (WGS) entry which is preliminary data.</text>
</comment>
<organism evidence="2 3">
    <name type="scientific">[Eubacterium] siraeum DSM 15702</name>
    <dbReference type="NCBI Taxonomy" id="428128"/>
    <lineage>
        <taxon>Bacteria</taxon>
        <taxon>Bacillati</taxon>
        <taxon>Bacillota</taxon>
        <taxon>Clostridia</taxon>
        <taxon>Eubacteriales</taxon>
        <taxon>Oscillospiraceae</taxon>
        <taxon>Oscillospiraceae incertae sedis</taxon>
    </lineage>
</organism>
<name>B0MMP7_9FIRM</name>
<reference evidence="2" key="1">
    <citation type="submission" date="2007-10" db="EMBL/GenBank/DDBJ databases">
        <authorList>
            <person name="Fulton L."/>
            <person name="Clifton S."/>
            <person name="Fulton B."/>
            <person name="Xu J."/>
            <person name="Minx P."/>
            <person name="Pepin K.H."/>
            <person name="Johnson M."/>
            <person name="Thiruvilangam P."/>
            <person name="Bhonagiri V."/>
            <person name="Nash W.E."/>
            <person name="Mardis E.R."/>
            <person name="Wilson R.K."/>
        </authorList>
    </citation>
    <scope>NUCLEOTIDE SEQUENCE [LARGE SCALE GENOMIC DNA]</scope>
    <source>
        <strain evidence="2">DSM 15702</strain>
    </source>
</reference>
<feature type="compositionally biased region" description="Polar residues" evidence="1">
    <location>
        <begin position="9"/>
        <end position="18"/>
    </location>
</feature>
<reference evidence="2" key="2">
    <citation type="submission" date="2014-06" db="EMBL/GenBank/DDBJ databases">
        <title>Draft genome sequence of Eubacterium siraeum (DSM 15702).</title>
        <authorList>
            <person name="Sudarsanam P."/>
            <person name="Ley R."/>
            <person name="Guruge J."/>
            <person name="Turnbaugh P.J."/>
            <person name="Mahowald M."/>
            <person name="Liep D."/>
            <person name="Gordon J."/>
        </authorList>
    </citation>
    <scope>NUCLEOTIDE SEQUENCE</scope>
    <source>
        <strain evidence="2">DSM 15702</strain>
    </source>
</reference>
<proteinExistence type="predicted"/>
<evidence type="ECO:0000313" key="2">
    <source>
        <dbReference type="EMBL" id="EDS01037.1"/>
    </source>
</evidence>
<keyword evidence="3" id="KW-1185">Reference proteome</keyword>
<accession>B0MMP7</accession>
<sequence length="39" mass="4179">MNKKVGHTASKTQQSNSLCLAVNPPPFDKGGKYMVQSEG</sequence>
<dbReference type="AlphaFoldDB" id="B0MMP7"/>
<dbReference type="Proteomes" id="UP000005326">
    <property type="component" value="Unassembled WGS sequence"/>
</dbReference>
<evidence type="ECO:0000256" key="1">
    <source>
        <dbReference type="SAM" id="MobiDB-lite"/>
    </source>
</evidence>